<dbReference type="InterPro" id="IPR035906">
    <property type="entry name" value="MetI-like_sf"/>
</dbReference>
<keyword evidence="2 7" id="KW-0813">Transport</keyword>
<evidence type="ECO:0000256" key="2">
    <source>
        <dbReference type="ARBA" id="ARBA00022448"/>
    </source>
</evidence>
<proteinExistence type="inferred from homology"/>
<feature type="transmembrane region" description="Helical" evidence="7">
    <location>
        <begin position="213"/>
        <end position="234"/>
    </location>
</feature>
<evidence type="ECO:0000259" key="8">
    <source>
        <dbReference type="PROSITE" id="PS50928"/>
    </source>
</evidence>
<sequence length="275" mass="29791">MEKASPATKSWNPSLPHIDKITKSPLLTYGGKALVGSIGIVVVLAIWLAITWLKWLPAALLPSPLEVADTAANMLRNGSLITHIQASLQRVLLGFLLAYILALPLGVALGTWEFLRNALNPLIELIRPIPPIAMIPLAILWFGIGEMSKIFIIVYGAFFPLLLNVIGGVSQTEALHIKAAQSLGASRFHIFYFVTLRAAIPNIVIGMRSGISMAFICLVGSELIAANAGLGFLIQEGRALYKTDQVFVGMVAIGLVGLAINRLLIAFETYLIRWK</sequence>
<comment type="subcellular location">
    <subcellularLocation>
        <location evidence="1 7">Cell membrane</location>
        <topology evidence="1 7">Multi-pass membrane protein</topology>
    </subcellularLocation>
</comment>
<dbReference type="PANTHER" id="PTHR30151:SF0">
    <property type="entry name" value="ABC TRANSPORTER PERMEASE PROTEIN MJ0413-RELATED"/>
    <property type="match status" value="1"/>
</dbReference>
<reference evidence="9 10" key="1">
    <citation type="submission" date="2023-03" db="EMBL/GenBank/DDBJ databases">
        <title>Bacillus Genome Sequencing.</title>
        <authorList>
            <person name="Dunlap C."/>
        </authorList>
    </citation>
    <scope>NUCLEOTIDE SEQUENCE [LARGE SCALE GENOMIC DNA]</scope>
    <source>
        <strain evidence="9 10">BD-533</strain>
    </source>
</reference>
<dbReference type="SUPFAM" id="SSF161098">
    <property type="entry name" value="MetI-like"/>
    <property type="match status" value="1"/>
</dbReference>
<evidence type="ECO:0000256" key="3">
    <source>
        <dbReference type="ARBA" id="ARBA00022475"/>
    </source>
</evidence>
<organism evidence="9 10">
    <name type="scientific">Paenibacillus alba</name>
    <dbReference type="NCBI Taxonomy" id="1197127"/>
    <lineage>
        <taxon>Bacteria</taxon>
        <taxon>Bacillati</taxon>
        <taxon>Bacillota</taxon>
        <taxon>Bacilli</taxon>
        <taxon>Bacillales</taxon>
        <taxon>Paenibacillaceae</taxon>
        <taxon>Paenibacillus</taxon>
    </lineage>
</organism>
<evidence type="ECO:0000256" key="4">
    <source>
        <dbReference type="ARBA" id="ARBA00022692"/>
    </source>
</evidence>
<evidence type="ECO:0000256" key="6">
    <source>
        <dbReference type="ARBA" id="ARBA00023136"/>
    </source>
</evidence>
<feature type="transmembrane region" description="Helical" evidence="7">
    <location>
        <begin position="246"/>
        <end position="267"/>
    </location>
</feature>
<protein>
    <submittedName>
        <fullName evidence="9">ABC transporter permease</fullName>
    </submittedName>
</protein>
<dbReference type="Gene3D" id="1.10.3720.10">
    <property type="entry name" value="MetI-like"/>
    <property type="match status" value="1"/>
</dbReference>
<accession>A0ABU6GA36</accession>
<dbReference type="PROSITE" id="PS50928">
    <property type="entry name" value="ABC_TM1"/>
    <property type="match status" value="1"/>
</dbReference>
<evidence type="ECO:0000256" key="5">
    <source>
        <dbReference type="ARBA" id="ARBA00022989"/>
    </source>
</evidence>
<feature type="transmembrane region" description="Helical" evidence="7">
    <location>
        <begin position="91"/>
        <end position="112"/>
    </location>
</feature>
<dbReference type="EMBL" id="JARLKY010000085">
    <property type="protein sequence ID" value="MEC0231050.1"/>
    <property type="molecule type" value="Genomic_DNA"/>
</dbReference>
<feature type="domain" description="ABC transmembrane type-1" evidence="8">
    <location>
        <begin position="84"/>
        <end position="264"/>
    </location>
</feature>
<dbReference type="InterPro" id="IPR000515">
    <property type="entry name" value="MetI-like"/>
</dbReference>
<keyword evidence="3" id="KW-1003">Cell membrane</keyword>
<dbReference type="PANTHER" id="PTHR30151">
    <property type="entry name" value="ALKANE SULFONATE ABC TRANSPORTER-RELATED, MEMBRANE SUBUNIT"/>
    <property type="match status" value="1"/>
</dbReference>
<dbReference type="Proteomes" id="UP001338137">
    <property type="component" value="Unassembled WGS sequence"/>
</dbReference>
<gene>
    <name evidence="9" type="ORF">P4I72_28535</name>
</gene>
<evidence type="ECO:0000256" key="1">
    <source>
        <dbReference type="ARBA" id="ARBA00004651"/>
    </source>
</evidence>
<dbReference type="Pfam" id="PF00528">
    <property type="entry name" value="BPD_transp_1"/>
    <property type="match status" value="1"/>
</dbReference>
<dbReference type="RefSeq" id="WP_326074986.1">
    <property type="nucleotide sequence ID" value="NZ_JARLKY010000085.1"/>
</dbReference>
<keyword evidence="6 7" id="KW-0472">Membrane</keyword>
<evidence type="ECO:0000256" key="7">
    <source>
        <dbReference type="RuleBase" id="RU363032"/>
    </source>
</evidence>
<keyword evidence="4 7" id="KW-0812">Transmembrane</keyword>
<dbReference type="CDD" id="cd06261">
    <property type="entry name" value="TM_PBP2"/>
    <property type="match status" value="1"/>
</dbReference>
<feature type="transmembrane region" description="Helical" evidence="7">
    <location>
        <begin position="33"/>
        <end position="53"/>
    </location>
</feature>
<evidence type="ECO:0000313" key="10">
    <source>
        <dbReference type="Proteomes" id="UP001338137"/>
    </source>
</evidence>
<name>A0ABU6GA36_9BACL</name>
<feature type="transmembrane region" description="Helical" evidence="7">
    <location>
        <begin position="124"/>
        <end position="144"/>
    </location>
</feature>
<comment type="caution">
    <text evidence="9">The sequence shown here is derived from an EMBL/GenBank/DDBJ whole genome shotgun (WGS) entry which is preliminary data.</text>
</comment>
<comment type="similarity">
    <text evidence="7">Belongs to the binding-protein-dependent transport system permease family.</text>
</comment>
<keyword evidence="5 7" id="KW-1133">Transmembrane helix</keyword>
<feature type="transmembrane region" description="Helical" evidence="7">
    <location>
        <begin position="150"/>
        <end position="169"/>
    </location>
</feature>
<evidence type="ECO:0000313" key="9">
    <source>
        <dbReference type="EMBL" id="MEC0231050.1"/>
    </source>
</evidence>
<keyword evidence="10" id="KW-1185">Reference proteome</keyword>
<feature type="transmembrane region" description="Helical" evidence="7">
    <location>
        <begin position="190"/>
        <end position="207"/>
    </location>
</feature>